<evidence type="ECO:0000256" key="1">
    <source>
        <dbReference type="SAM" id="SignalP"/>
    </source>
</evidence>
<name>A0A7C4LLA4_9PLAN</name>
<reference evidence="2" key="1">
    <citation type="journal article" date="2020" name="mSystems">
        <title>Genome- and Community-Level Interaction Insights into Carbon Utilization and Element Cycling Functions of Hydrothermarchaeota in Hydrothermal Sediment.</title>
        <authorList>
            <person name="Zhou Z."/>
            <person name="Liu Y."/>
            <person name="Xu W."/>
            <person name="Pan J."/>
            <person name="Luo Z.H."/>
            <person name="Li M."/>
        </authorList>
    </citation>
    <scope>NUCLEOTIDE SEQUENCE [LARGE SCALE GENOMIC DNA]</scope>
    <source>
        <strain evidence="2">SpSt-508</strain>
    </source>
</reference>
<dbReference type="EMBL" id="DSVQ01000015">
    <property type="protein sequence ID" value="HGT39852.1"/>
    <property type="molecule type" value="Genomic_DNA"/>
</dbReference>
<keyword evidence="1" id="KW-0732">Signal</keyword>
<dbReference type="AlphaFoldDB" id="A0A7C4LLA4"/>
<gene>
    <name evidence="2" type="ORF">ENS64_11415</name>
</gene>
<organism evidence="2">
    <name type="scientific">Schlesneria paludicola</name>
    <dbReference type="NCBI Taxonomy" id="360056"/>
    <lineage>
        <taxon>Bacteria</taxon>
        <taxon>Pseudomonadati</taxon>
        <taxon>Planctomycetota</taxon>
        <taxon>Planctomycetia</taxon>
        <taxon>Planctomycetales</taxon>
        <taxon>Planctomycetaceae</taxon>
        <taxon>Schlesneria</taxon>
    </lineage>
</organism>
<evidence type="ECO:0000313" key="2">
    <source>
        <dbReference type="EMBL" id="HGT39852.1"/>
    </source>
</evidence>
<proteinExistence type="predicted"/>
<sequence>MQAAVTRWAMAVLRIGCGFAVCLPLFADDPAARRTVSFRQGVNGYQGTVDTEIWALAPTTILESNINMSSDANNDGGESQVLIRFDDIIGSKPGQVPPRSTIHSAKLVVNAFDQGDTVNLHRMLVPFDRSATWASLISGVSADGLEAARQRSSFTFGKIAASTSEVPFDVTDSVQAWVNGAENHGWVFINTGGNGWDFYASEFENINQRPRLVIEFTPRSSAAVTAAAAN</sequence>
<feature type="signal peptide" evidence="1">
    <location>
        <begin position="1"/>
        <end position="27"/>
    </location>
</feature>
<protein>
    <submittedName>
        <fullName evidence="2">DNRLRE domain-containing protein</fullName>
    </submittedName>
</protein>
<accession>A0A7C4LLA4</accession>
<comment type="caution">
    <text evidence="2">The sequence shown here is derived from an EMBL/GenBank/DDBJ whole genome shotgun (WGS) entry which is preliminary data.</text>
</comment>
<feature type="chain" id="PRO_5028204118" evidence="1">
    <location>
        <begin position="28"/>
        <end position="230"/>
    </location>
</feature>
<dbReference type="NCBIfam" id="NF033679">
    <property type="entry name" value="DNRLRE_dom"/>
    <property type="match status" value="1"/>
</dbReference>